<comment type="caution">
    <text evidence="1">The sequence shown here is derived from an EMBL/GenBank/DDBJ whole genome shotgun (WGS) entry which is preliminary data.</text>
</comment>
<protein>
    <submittedName>
        <fullName evidence="1">Uncharacterized protein</fullName>
    </submittedName>
</protein>
<dbReference type="EMBL" id="JAPFFF010000004">
    <property type="protein sequence ID" value="KAK8892792.1"/>
    <property type="molecule type" value="Genomic_DNA"/>
</dbReference>
<reference evidence="1 2" key="1">
    <citation type="submission" date="2024-04" db="EMBL/GenBank/DDBJ databases">
        <title>Tritrichomonas musculus Genome.</title>
        <authorList>
            <person name="Alves-Ferreira E."/>
            <person name="Grigg M."/>
            <person name="Lorenzi H."/>
            <person name="Galac M."/>
        </authorList>
    </citation>
    <scope>NUCLEOTIDE SEQUENCE [LARGE SCALE GENOMIC DNA]</scope>
    <source>
        <strain evidence="1 2">EAF2021</strain>
    </source>
</reference>
<keyword evidence="2" id="KW-1185">Reference proteome</keyword>
<evidence type="ECO:0000313" key="1">
    <source>
        <dbReference type="EMBL" id="KAK8892792.1"/>
    </source>
</evidence>
<accession>A0ABR2KNS8</accession>
<gene>
    <name evidence="1" type="ORF">M9Y10_030035</name>
</gene>
<name>A0ABR2KNS8_9EUKA</name>
<sequence>MNLELLTAEVRNDEAHKFTFTRPVQQFMVGFSKFVLQFKPPDHHVKKIIVDLSDCKKNNNEVVVKPNLVLEDTGKKSKPGDMFVNVVVLASVGEGNRNVQMIDGLKINEEKDFPSNFTTVRTALYSTFVQFPNVDHHLQKYSSIIVPYVKETTFSLNGQSMIYDKSSSHCGKVQGSVIMYNKNDSHILCEDFDSRKYRGTGTINFGNPPQGFVPENYQIGCFIHGYELSYETGEDHHLLKIEVSIDVQDNKLFIKDGSVCANISLKAFLTDNGQNKFDIPHNIVSGFVVAFNNKA</sequence>
<proteinExistence type="predicted"/>
<evidence type="ECO:0000313" key="2">
    <source>
        <dbReference type="Proteomes" id="UP001470230"/>
    </source>
</evidence>
<dbReference type="Proteomes" id="UP001470230">
    <property type="component" value="Unassembled WGS sequence"/>
</dbReference>
<organism evidence="1 2">
    <name type="scientific">Tritrichomonas musculus</name>
    <dbReference type="NCBI Taxonomy" id="1915356"/>
    <lineage>
        <taxon>Eukaryota</taxon>
        <taxon>Metamonada</taxon>
        <taxon>Parabasalia</taxon>
        <taxon>Tritrichomonadida</taxon>
        <taxon>Tritrichomonadidae</taxon>
        <taxon>Tritrichomonas</taxon>
    </lineage>
</organism>